<reference evidence="2" key="1">
    <citation type="journal article" date="2020" name="Nature">
        <title>Giant virus diversity and host interactions through global metagenomics.</title>
        <authorList>
            <person name="Schulz F."/>
            <person name="Roux S."/>
            <person name="Paez-Espino D."/>
            <person name="Jungbluth S."/>
            <person name="Walsh D.A."/>
            <person name="Denef V.J."/>
            <person name="McMahon K.D."/>
            <person name="Konstantinidis K.T."/>
            <person name="Eloe-Fadrosh E.A."/>
            <person name="Kyrpides N.C."/>
            <person name="Woyke T."/>
        </authorList>
    </citation>
    <scope>NUCLEOTIDE SEQUENCE</scope>
    <source>
        <strain evidence="2">GVMAG-M-3300023184-190</strain>
    </source>
</reference>
<organism evidence="2">
    <name type="scientific">viral metagenome</name>
    <dbReference type="NCBI Taxonomy" id="1070528"/>
    <lineage>
        <taxon>unclassified sequences</taxon>
        <taxon>metagenomes</taxon>
        <taxon>organismal metagenomes</taxon>
    </lineage>
</organism>
<evidence type="ECO:0000313" key="2">
    <source>
        <dbReference type="EMBL" id="QHT87729.1"/>
    </source>
</evidence>
<feature type="compositionally biased region" description="Basic residues" evidence="1">
    <location>
        <begin position="251"/>
        <end position="269"/>
    </location>
</feature>
<feature type="region of interest" description="Disordered" evidence="1">
    <location>
        <begin position="249"/>
        <end position="269"/>
    </location>
</feature>
<proteinExistence type="predicted"/>
<dbReference type="EMBL" id="MN740100">
    <property type="protein sequence ID" value="QHT87729.1"/>
    <property type="molecule type" value="Genomic_DNA"/>
</dbReference>
<accession>A0A6C0I4K8</accession>
<name>A0A6C0I4K8_9ZZZZ</name>
<evidence type="ECO:0000256" key="1">
    <source>
        <dbReference type="SAM" id="MobiDB-lite"/>
    </source>
</evidence>
<dbReference type="AlphaFoldDB" id="A0A6C0I4K8"/>
<protein>
    <submittedName>
        <fullName evidence="2">Uncharacterized protein</fullName>
    </submittedName>
</protein>
<sequence>MSTPPGIYLGEITGYEHLEEEYTVMFGEFFDRTVTNPEINTNEEARDELELDDTALENLWPEDDDSATLDADFFYTLYQPFYYYYYDFGINRDGFIEIMKFSLFKSEEELTTPGTRRWNTLARSLFPPPIMTPRDRRFNIYKTAFDKLLEDQDEDEDEDDLYLHLDTLIGIYDRTDRHNHPEKSDVVRELETAYFSQNYPDGISKGEFAELMERAYLDHDHDQSAWKTIFEYLKNGSSYLRLPPPPVIRGGNKRKKTRCKKGSRKNKKTNRCQIKTKLGDRVLKGRNLKSMNNK</sequence>